<evidence type="ECO:0000256" key="1">
    <source>
        <dbReference type="SAM" id="SignalP"/>
    </source>
</evidence>
<accession>A0A849C5R3</accession>
<proteinExistence type="predicted"/>
<feature type="chain" id="PRO_5032572941" evidence="1">
    <location>
        <begin position="26"/>
        <end position="245"/>
    </location>
</feature>
<dbReference type="InterPro" id="IPR043504">
    <property type="entry name" value="Peptidase_S1_PA_chymotrypsin"/>
</dbReference>
<dbReference type="RefSeq" id="WP_157553511.1">
    <property type="nucleotide sequence ID" value="NZ_JABELX010000003.1"/>
</dbReference>
<name>A0A849C5R3_9NOCA</name>
<reference evidence="2 3" key="1">
    <citation type="submission" date="2020-05" db="EMBL/GenBank/DDBJ databases">
        <title>MicrobeNet Type strains.</title>
        <authorList>
            <person name="Nicholson A.C."/>
        </authorList>
    </citation>
    <scope>NUCLEOTIDE SEQUENCE [LARGE SCALE GENOMIC DNA]</scope>
    <source>
        <strain evidence="2 3">JCM 3224</strain>
    </source>
</reference>
<organism evidence="2 3">
    <name type="scientific">Nocardia uniformis</name>
    <dbReference type="NCBI Taxonomy" id="53432"/>
    <lineage>
        <taxon>Bacteria</taxon>
        <taxon>Bacillati</taxon>
        <taxon>Actinomycetota</taxon>
        <taxon>Actinomycetes</taxon>
        <taxon>Mycobacteriales</taxon>
        <taxon>Nocardiaceae</taxon>
        <taxon>Nocardia</taxon>
    </lineage>
</organism>
<feature type="signal peptide" evidence="1">
    <location>
        <begin position="1"/>
        <end position="25"/>
    </location>
</feature>
<keyword evidence="1" id="KW-0732">Signal</keyword>
<dbReference type="SUPFAM" id="SSF50494">
    <property type="entry name" value="Trypsin-like serine proteases"/>
    <property type="match status" value="1"/>
</dbReference>
<dbReference type="EMBL" id="JABELX010000003">
    <property type="protein sequence ID" value="NNH70259.1"/>
    <property type="molecule type" value="Genomic_DNA"/>
</dbReference>
<gene>
    <name evidence="2" type="ORF">HLB23_10350</name>
</gene>
<dbReference type="Proteomes" id="UP000586827">
    <property type="component" value="Unassembled WGS sequence"/>
</dbReference>
<evidence type="ECO:0000313" key="2">
    <source>
        <dbReference type="EMBL" id="NNH70259.1"/>
    </source>
</evidence>
<comment type="caution">
    <text evidence="2">The sequence shown here is derived from an EMBL/GenBank/DDBJ whole genome shotgun (WGS) entry which is preliminary data.</text>
</comment>
<protein>
    <submittedName>
        <fullName evidence="2">Peptidase S1</fullName>
    </submittedName>
</protein>
<dbReference type="InterPro" id="IPR009003">
    <property type="entry name" value="Peptidase_S1_PA"/>
</dbReference>
<dbReference type="AlphaFoldDB" id="A0A849C5R3"/>
<dbReference type="Gene3D" id="2.40.10.10">
    <property type="entry name" value="Trypsin-like serine proteases"/>
    <property type="match status" value="2"/>
</dbReference>
<sequence>MMLVRLAVALCAVAIVCVGSPTVSAVPDDRLVVGGGAGVAMLHGVPVQVAYWAHLCTLAAVGYDADDNLVGITNAHCSYDTHGNQWLGDEVVHAAHLNEPEPGGVNVEVIGTVAYISGGNPVVPGPNGVGLDYAVIVFDKSMVIPTATIGDTTIRRIAEPPPPGTVLCKQGVTTGRTCGVMIGTIGPYILNTVTEFTGDSGAPIVVDDAVVGIQWVTGAASSMTAIMADLDSRGGVGSGFRLVTS</sequence>
<evidence type="ECO:0000313" key="3">
    <source>
        <dbReference type="Proteomes" id="UP000586827"/>
    </source>
</evidence>
<keyword evidence="3" id="KW-1185">Reference proteome</keyword>